<evidence type="ECO:0000313" key="2">
    <source>
        <dbReference type="EMBL" id="OQP67273.1"/>
    </source>
</evidence>
<evidence type="ECO:0000313" key="3">
    <source>
        <dbReference type="Proteomes" id="UP000192796"/>
    </source>
</evidence>
<sequence>MIFKKDLCNGKNRASGIKYKTTFMNTLYKLFASCLFIIGAMTLMYSKKPPVKQKGANTISSPQLANPHRQKKVQIAVLLDVSNSMDGLIGQAKAQLWNMVSVLGKATCNDVAPTVEIALYEYGRPSNDAKAGYVKQINYFTRDLDEVSRNLFRLTTNGGDEYCGHVMYTSLTSLEWDSNPDDYKVIFIAGNEDFLQGDISYTQACAEAKKKGVIINTIYCGDRNQGIREHWNLGSECGTGSFTNINQNAEMIDVATPYDTILFQLNIQLNGTYIGYGQTGRASMAKQEEVDKMNYGMNKAAAAKRVSVKGKTQLYNNSSWDLVDASQADPAIVEKVDLNTLPASLKSKSRAEIKQIVITKSNERTAIQKQIATVSAKRETYLASEKAKQSTKTNEQTLETEIEKIIRQQAKKYNLVIQ</sequence>
<evidence type="ECO:0000256" key="1">
    <source>
        <dbReference type="SAM" id="Phobius"/>
    </source>
</evidence>
<dbReference type="InterPro" id="IPR036465">
    <property type="entry name" value="vWFA_dom_sf"/>
</dbReference>
<keyword evidence="1" id="KW-1133">Transmembrane helix</keyword>
<dbReference type="STRING" id="1703345.A3860_02650"/>
<dbReference type="SUPFAM" id="SSF53300">
    <property type="entry name" value="vWA-like"/>
    <property type="match status" value="1"/>
</dbReference>
<protein>
    <recommendedName>
        <fullName evidence="4">VWFA domain-containing protein</fullName>
    </recommendedName>
</protein>
<feature type="transmembrane region" description="Helical" evidence="1">
    <location>
        <begin position="27"/>
        <end position="45"/>
    </location>
</feature>
<organism evidence="2 3">
    <name type="scientific">Niastella vici</name>
    <dbReference type="NCBI Taxonomy" id="1703345"/>
    <lineage>
        <taxon>Bacteria</taxon>
        <taxon>Pseudomonadati</taxon>
        <taxon>Bacteroidota</taxon>
        <taxon>Chitinophagia</taxon>
        <taxon>Chitinophagales</taxon>
        <taxon>Chitinophagaceae</taxon>
        <taxon>Niastella</taxon>
    </lineage>
</organism>
<dbReference type="Gene3D" id="3.40.50.410">
    <property type="entry name" value="von Willebrand factor, type A domain"/>
    <property type="match status" value="1"/>
</dbReference>
<dbReference type="Proteomes" id="UP000192796">
    <property type="component" value="Unassembled WGS sequence"/>
</dbReference>
<proteinExistence type="predicted"/>
<dbReference type="AlphaFoldDB" id="A0A1V9G9H8"/>
<name>A0A1V9G9H8_9BACT</name>
<evidence type="ECO:0008006" key="4">
    <source>
        <dbReference type="Google" id="ProtNLM"/>
    </source>
</evidence>
<keyword evidence="3" id="KW-1185">Reference proteome</keyword>
<comment type="caution">
    <text evidence="2">The sequence shown here is derived from an EMBL/GenBank/DDBJ whole genome shotgun (WGS) entry which is preliminary data.</text>
</comment>
<accession>A0A1V9G9H8</accession>
<gene>
    <name evidence="2" type="ORF">A3860_02650</name>
</gene>
<keyword evidence="1" id="KW-0812">Transmembrane</keyword>
<reference evidence="2 3" key="1">
    <citation type="submission" date="2016-03" db="EMBL/GenBank/DDBJ databases">
        <title>Niastella vici sp. nov., isolated from farmland soil.</title>
        <authorList>
            <person name="Chen L."/>
            <person name="Wang D."/>
            <person name="Yang S."/>
            <person name="Wang G."/>
        </authorList>
    </citation>
    <scope>NUCLEOTIDE SEQUENCE [LARGE SCALE GENOMIC DNA]</scope>
    <source>
        <strain evidence="2 3">DJ57</strain>
    </source>
</reference>
<keyword evidence="1" id="KW-0472">Membrane</keyword>
<dbReference type="EMBL" id="LVYD01000001">
    <property type="protein sequence ID" value="OQP67273.1"/>
    <property type="molecule type" value="Genomic_DNA"/>
</dbReference>